<name>A0A6J7WU98_9CAUD</name>
<sequence length="931" mass="92294">MASIIRIKRSSVSGNPATLAAGELAYSALTDNGSNGGDRLYIGIGTETSGNAANHFVIGGKYFTDMLDQTPGILTASSALVVDSNKKLDELLVDDLSLNGRTVSSTADLILSSASGVVLQNSEFIAGGSYGGNRLYLPTGGGATLQSGYEGGVTLRASTNNTDWVTVTLGTSGTLTIPGTISTLSNGNLTLSPNGSGKTLIINPYIGDTSTSLAEYIYDTVGGAVTAGTGISISNNDGANTSTIAISDTTVTAGSYGSSTAIPTFTVNAQGQLTAAGTANVATTLGVAGDTGTDSISLLSETLTIAGGTGLTSVTSTGTSTVTLNLDNTAVSAGSYGSSTAIPVFTVDAQGRLTAASTASITTTLTVAADTGTGNGVALANDTLTFTGGEGIDTSISGDTVTISAELATSSNLGVASFNTSGFVVTSGDVALKSNVVQGITTDTGALTVSNNAISILGGEGIDVTHSGTAITVAGEDATTTNKGVASFDTNNFTVTSGAVSAKTITLGTSTLTLGSTTLSLAGLDQIDVDNIRINGNEISATDTNGGISLKPNGTGHISANSANIQNLANPVLDQDAATKWYVDHVAQGLHVHAPVQVVTTGTLASITGGTVTYTSTGGGTLTLQNALTSLDSYSLQNGDRILVAYEATASRNGIYTWATGGTVLTRAEDANVAADLAGGDFVFVIHGNTKGDTGWVQTEVVTTLGSDPIVWQQFSGAGTYTAGLGLVLDGTVFNINLATNGGLAITSDELQLKSTVSGAGLTLTNGVLDVIGTSNRITVNADSIDIASTYVGQSSITTLGTISSGTWQGDVVAGQYGGTGVNNSGKTITLGGNLTTSGAYSTTLISTGITSVTLPTTGTLATLAGAESLSNKTFTNTTTFSAATASTSTTSGAVIVTGGVGIGGSVNIGTNLTGSGTSVLSGFDIDGGTY</sequence>
<reference evidence="1" key="1">
    <citation type="submission" date="2020-05" db="EMBL/GenBank/DDBJ databases">
        <authorList>
            <person name="Chiriac C."/>
            <person name="Salcher M."/>
            <person name="Ghai R."/>
            <person name="Kavagutti S V."/>
        </authorList>
    </citation>
    <scope>NUCLEOTIDE SEQUENCE</scope>
</reference>
<proteinExistence type="predicted"/>
<evidence type="ECO:0008006" key="2">
    <source>
        <dbReference type="Google" id="ProtNLM"/>
    </source>
</evidence>
<evidence type="ECO:0000313" key="1">
    <source>
        <dbReference type="EMBL" id="CAB5221546.1"/>
    </source>
</evidence>
<gene>
    <name evidence="1" type="ORF">UFOVP240_190</name>
</gene>
<dbReference type="EMBL" id="LR798293">
    <property type="protein sequence ID" value="CAB5221546.1"/>
    <property type="molecule type" value="Genomic_DNA"/>
</dbReference>
<organism evidence="1">
    <name type="scientific">uncultured Caudovirales phage</name>
    <dbReference type="NCBI Taxonomy" id="2100421"/>
    <lineage>
        <taxon>Viruses</taxon>
        <taxon>Duplodnaviria</taxon>
        <taxon>Heunggongvirae</taxon>
        <taxon>Uroviricota</taxon>
        <taxon>Caudoviricetes</taxon>
        <taxon>Peduoviridae</taxon>
        <taxon>Maltschvirus</taxon>
        <taxon>Maltschvirus maltsch</taxon>
    </lineage>
</organism>
<protein>
    <recommendedName>
        <fullName evidence="2">Major tropism determinant N-terminal domain-containing protein</fullName>
    </recommendedName>
</protein>
<accession>A0A6J7WU98</accession>